<accession>A0A1Y0CWP6</accession>
<reference evidence="3" key="1">
    <citation type="submission" date="2017-05" db="EMBL/GenBank/DDBJ databases">
        <authorList>
            <person name="Sung H."/>
        </authorList>
    </citation>
    <scope>NUCLEOTIDE SEQUENCE [LARGE SCALE GENOMIC DNA]</scope>
    <source>
        <strain evidence="3">AMac2203</strain>
    </source>
</reference>
<evidence type="ECO:0008006" key="4">
    <source>
        <dbReference type="Google" id="ProtNLM"/>
    </source>
</evidence>
<keyword evidence="3" id="KW-1185">Reference proteome</keyword>
<dbReference type="AlphaFoldDB" id="A0A1Y0CWP6"/>
<dbReference type="Proteomes" id="UP000243793">
    <property type="component" value="Chromosome"/>
</dbReference>
<dbReference type="EMBL" id="CP021376">
    <property type="protein sequence ID" value="ART79770.1"/>
    <property type="molecule type" value="Genomic_DNA"/>
</dbReference>
<dbReference type="Gene3D" id="1.20.1260.10">
    <property type="match status" value="1"/>
</dbReference>
<sequence length="155" mass="18134">MQVTNFTQLIDWTRQLHQQLAQVLTRGGELHSQERARMLLKSLAEQEQELANTLHEFDQQTKTEALDAYVPYLYSAFEQRPINTQQVYTQPFDRLSIAEISKMMFEVHDQVVDFYQRLAQESQVPEAKELVDSLLELEQEAEKQIASKIQGMEDM</sequence>
<name>A0A1Y0CWP6_9GAMM</name>
<evidence type="ECO:0000313" key="3">
    <source>
        <dbReference type="Proteomes" id="UP000243793"/>
    </source>
</evidence>
<gene>
    <name evidence="2" type="ORF">CBP12_06055</name>
</gene>
<evidence type="ECO:0000313" key="2">
    <source>
        <dbReference type="EMBL" id="ART79770.1"/>
    </source>
</evidence>
<protein>
    <recommendedName>
        <fullName evidence="4">ATPase</fullName>
    </recommendedName>
</protein>
<dbReference type="InterPro" id="IPR012347">
    <property type="entry name" value="Ferritin-like"/>
</dbReference>
<dbReference type="OrthoDB" id="278693at2"/>
<proteinExistence type="predicted"/>
<keyword evidence="1" id="KW-0175">Coiled coil</keyword>
<dbReference type="RefSeq" id="WP_086963645.1">
    <property type="nucleotide sequence ID" value="NZ_CP021376.1"/>
</dbReference>
<organism evidence="2 3">
    <name type="scientific">Oceanisphaera avium</name>
    <dbReference type="NCBI Taxonomy" id="1903694"/>
    <lineage>
        <taxon>Bacteria</taxon>
        <taxon>Pseudomonadati</taxon>
        <taxon>Pseudomonadota</taxon>
        <taxon>Gammaproteobacteria</taxon>
        <taxon>Aeromonadales</taxon>
        <taxon>Aeromonadaceae</taxon>
        <taxon>Oceanisphaera</taxon>
    </lineage>
</organism>
<dbReference type="KEGG" id="ocm:CBP12_06055"/>
<feature type="coiled-coil region" evidence="1">
    <location>
        <begin position="36"/>
        <end position="63"/>
    </location>
</feature>
<evidence type="ECO:0000256" key="1">
    <source>
        <dbReference type="SAM" id="Coils"/>
    </source>
</evidence>